<name>A0ABS3RPX8_9ACTN</name>
<dbReference type="Pfam" id="PF13560">
    <property type="entry name" value="HTH_31"/>
    <property type="match status" value="1"/>
</dbReference>
<dbReference type="InterPro" id="IPR043917">
    <property type="entry name" value="DUF5753"/>
</dbReference>
<evidence type="ECO:0000313" key="3">
    <source>
        <dbReference type="Proteomes" id="UP000680206"/>
    </source>
</evidence>
<feature type="domain" description="HTH cro/C1-type" evidence="1">
    <location>
        <begin position="14"/>
        <end position="66"/>
    </location>
</feature>
<dbReference type="CDD" id="cd00093">
    <property type="entry name" value="HTH_XRE"/>
    <property type="match status" value="1"/>
</dbReference>
<sequence>MAENQVRIFFGKEIRRLRGEANLTAKELADALGCTPQWISTMESGRKASEQSALDLDTYFETGDRFHLLWKLANNLDGQIALPPGYTEYVEREKNASAMRVFSALLVNGKFQSEEYARAVLSYTRSGDTQERVKERLARRSVFLRDPPPATWFTVDETVLHRKVGGASVMKAQLTYLLELSERPEIVINVIPQDVDYHAGLGGEFTILSFNGSSVAYTESAGIGTLIEDPAKVEKFALRWDPLRSHALPVKESRDLIQNVLEGL</sequence>
<dbReference type="Pfam" id="PF19054">
    <property type="entry name" value="DUF5753"/>
    <property type="match status" value="1"/>
</dbReference>
<dbReference type="InterPro" id="IPR010982">
    <property type="entry name" value="Lambda_DNA-bd_dom_sf"/>
</dbReference>
<accession>A0ABS3RPX8</accession>
<proteinExistence type="predicted"/>
<evidence type="ECO:0000313" key="2">
    <source>
        <dbReference type="EMBL" id="MBO2458794.1"/>
    </source>
</evidence>
<evidence type="ECO:0000259" key="1">
    <source>
        <dbReference type="PROSITE" id="PS50943"/>
    </source>
</evidence>
<dbReference type="SUPFAM" id="SSF47413">
    <property type="entry name" value="lambda repressor-like DNA-binding domains"/>
    <property type="match status" value="1"/>
</dbReference>
<gene>
    <name evidence="2" type="ORF">J4709_14540</name>
</gene>
<dbReference type="InterPro" id="IPR001387">
    <property type="entry name" value="Cro/C1-type_HTH"/>
</dbReference>
<keyword evidence="3" id="KW-1185">Reference proteome</keyword>
<dbReference type="Proteomes" id="UP000680206">
    <property type="component" value="Unassembled WGS sequence"/>
</dbReference>
<dbReference type="RefSeq" id="WP_208241002.1">
    <property type="nucleotide sequence ID" value="NZ_JAGEPF010000008.1"/>
</dbReference>
<dbReference type="SMART" id="SM00530">
    <property type="entry name" value="HTH_XRE"/>
    <property type="match status" value="1"/>
</dbReference>
<dbReference type="EMBL" id="JAGEPF010000008">
    <property type="protein sequence ID" value="MBO2458794.1"/>
    <property type="molecule type" value="Genomic_DNA"/>
</dbReference>
<protein>
    <submittedName>
        <fullName evidence="2">Helix-turn-helix domain-containing protein</fullName>
    </submittedName>
</protein>
<comment type="caution">
    <text evidence="2">The sequence shown here is derived from an EMBL/GenBank/DDBJ whole genome shotgun (WGS) entry which is preliminary data.</text>
</comment>
<reference evidence="2 3" key="1">
    <citation type="submission" date="2021-03" db="EMBL/GenBank/DDBJ databases">
        <title>Actinomadura violae sp. nov., isolated from lichen in Thailand.</title>
        <authorList>
            <person name="Kanchanasin P."/>
            <person name="Saeng-In P."/>
            <person name="Phongsopitanun W."/>
            <person name="Yuki M."/>
            <person name="Kudo T."/>
            <person name="Ohkuma M."/>
            <person name="Tanasupawat S."/>
        </authorList>
    </citation>
    <scope>NUCLEOTIDE SEQUENCE [LARGE SCALE GENOMIC DNA]</scope>
    <source>
        <strain evidence="2 3">LCR2-06</strain>
    </source>
</reference>
<dbReference type="Gene3D" id="1.10.260.40">
    <property type="entry name" value="lambda repressor-like DNA-binding domains"/>
    <property type="match status" value="1"/>
</dbReference>
<organism evidence="2 3">
    <name type="scientific">Actinomadura violacea</name>
    <dbReference type="NCBI Taxonomy" id="2819934"/>
    <lineage>
        <taxon>Bacteria</taxon>
        <taxon>Bacillati</taxon>
        <taxon>Actinomycetota</taxon>
        <taxon>Actinomycetes</taxon>
        <taxon>Streptosporangiales</taxon>
        <taxon>Thermomonosporaceae</taxon>
        <taxon>Actinomadura</taxon>
    </lineage>
</organism>
<dbReference type="PROSITE" id="PS50943">
    <property type="entry name" value="HTH_CROC1"/>
    <property type="match status" value="1"/>
</dbReference>